<accession>A0ABU2Y3N0</accession>
<dbReference type="GO" id="GO:0004824">
    <property type="term" value="F:lysine-tRNA ligase activity"/>
    <property type="evidence" value="ECO:0007669"/>
    <property type="project" value="UniProtKB-EC"/>
</dbReference>
<gene>
    <name evidence="8 11" type="primary">lysS</name>
    <name evidence="11" type="ORF">RM519_06110</name>
</gene>
<comment type="cofactor">
    <cofactor evidence="8 9">
        <name>Mg(2+)</name>
        <dbReference type="ChEBI" id="CHEBI:18420"/>
    </cofactor>
    <text evidence="8 9">Binds 3 Mg(2+) ions per subunit.</text>
</comment>
<evidence type="ECO:0000256" key="7">
    <source>
        <dbReference type="ARBA" id="ARBA00048573"/>
    </source>
</evidence>
<dbReference type="InterPro" id="IPR045864">
    <property type="entry name" value="aa-tRNA-synth_II/BPL/LPL"/>
</dbReference>
<dbReference type="Gene3D" id="3.30.930.10">
    <property type="entry name" value="Bira Bifunctional Protein, Domain 2"/>
    <property type="match status" value="1"/>
</dbReference>
<evidence type="ECO:0000313" key="12">
    <source>
        <dbReference type="Proteomes" id="UP001252186"/>
    </source>
</evidence>
<dbReference type="NCBIfam" id="NF001756">
    <property type="entry name" value="PRK00484.1"/>
    <property type="match status" value="1"/>
</dbReference>
<feature type="binding site" evidence="8">
    <location>
        <position position="409"/>
    </location>
    <ligand>
        <name>Mg(2+)</name>
        <dbReference type="ChEBI" id="CHEBI:18420"/>
        <label>1</label>
    </ligand>
</feature>
<dbReference type="PANTHER" id="PTHR42918:SF15">
    <property type="entry name" value="LYSINE--TRNA LIGASE, CHLOROPLASTIC_MITOCHONDRIAL"/>
    <property type="match status" value="1"/>
</dbReference>
<comment type="similarity">
    <text evidence="1 8">Belongs to the class-II aminoacyl-tRNA synthetase family.</text>
</comment>
<evidence type="ECO:0000256" key="6">
    <source>
        <dbReference type="ARBA" id="ARBA00023146"/>
    </source>
</evidence>
<evidence type="ECO:0000256" key="4">
    <source>
        <dbReference type="ARBA" id="ARBA00022741"/>
    </source>
</evidence>
<dbReference type="SUPFAM" id="SSF50249">
    <property type="entry name" value="Nucleic acid-binding proteins"/>
    <property type="match status" value="1"/>
</dbReference>
<evidence type="ECO:0000256" key="3">
    <source>
        <dbReference type="ARBA" id="ARBA00022723"/>
    </source>
</evidence>
<dbReference type="EC" id="6.1.1.6" evidence="8"/>
<dbReference type="InterPro" id="IPR044136">
    <property type="entry name" value="Lys-tRNA-ligase_II_N"/>
</dbReference>
<keyword evidence="4 8" id="KW-0547">Nucleotide-binding</keyword>
<keyword evidence="12" id="KW-1185">Reference proteome</keyword>
<reference evidence="11 12" key="1">
    <citation type="submission" date="2023-09" db="EMBL/GenBank/DDBJ databases">
        <authorList>
            <person name="Rey-Velasco X."/>
        </authorList>
    </citation>
    <scope>NUCLEOTIDE SEQUENCE [LARGE SCALE GENOMIC DNA]</scope>
    <source>
        <strain evidence="11 12">P050</strain>
    </source>
</reference>
<dbReference type="HAMAP" id="MF_00252">
    <property type="entry name" value="Lys_tRNA_synth_class2"/>
    <property type="match status" value="1"/>
</dbReference>
<keyword evidence="8" id="KW-0648">Protein biosynthesis</keyword>
<dbReference type="CDD" id="cd00775">
    <property type="entry name" value="LysRS_core"/>
    <property type="match status" value="1"/>
</dbReference>
<sequence>MQLSELEIVRRQSLQQLRELGINPYPAAQYKTTATIKEIVENFDTFEDKQVVLAGRIMSRRIMGKASFAELKDSSGRMQIYINRDEIAAGEDKTLYNTVFKKLLDMGDIIGIKGTVFKTQVGETSVKVTELTLLSKSLKPLPVVKTDADGNVHDAFNDAESRYRQRYVDLIVNDHVKDTFIKRTKITNSIRQFFNERNYLEVETPILQPIPGGAAARPFMTHHNALDMPLYLRIANELYLKRLIVGGFDAVYEFAKDFRNEGMDRTHNPEFTVMELYVAYKDYNWMMEMTEELLEKVAMDSNGTAEVPVGDNMINFKAPYARVPILEAIKIHTGHDVAGMNEEELRDVCKQVGLEVNETMGIGKMIDELFGEKCEHLYIQPTFITDYPKEMSPLTKEHRDNPALTERFELMVNGKELANAYSELNDPIDQRERFEDQMKLSEKGDDEAMFIDQDFLRALEYGMPPTSGIGIGIDRLVMFMTNNASIQEVLFFPQMKPEKKAPTVELNDEEKVVLAIIQKVEKIDLNELKSQSGLSNKKWDKTIKGLTKKDVAKVNKTDEGLFVELV</sequence>
<keyword evidence="6 8" id="KW-0030">Aminoacyl-tRNA synthetase</keyword>
<dbReference type="InterPro" id="IPR004364">
    <property type="entry name" value="Aa-tRNA-synt_II"/>
</dbReference>
<evidence type="ECO:0000256" key="2">
    <source>
        <dbReference type="ARBA" id="ARBA00022598"/>
    </source>
</evidence>
<dbReference type="SUPFAM" id="SSF55681">
    <property type="entry name" value="Class II aaRS and biotin synthetases"/>
    <property type="match status" value="1"/>
</dbReference>
<dbReference type="InterPro" id="IPR002313">
    <property type="entry name" value="Lys-tRNA-ligase_II"/>
</dbReference>
<dbReference type="PANTHER" id="PTHR42918">
    <property type="entry name" value="LYSYL-TRNA SYNTHETASE"/>
    <property type="match status" value="1"/>
</dbReference>
<dbReference type="Proteomes" id="UP001252186">
    <property type="component" value="Unassembled WGS sequence"/>
</dbReference>
<dbReference type="CDD" id="cd04322">
    <property type="entry name" value="LysRS_N"/>
    <property type="match status" value="1"/>
</dbReference>
<evidence type="ECO:0000256" key="8">
    <source>
        <dbReference type="HAMAP-Rule" id="MF_00252"/>
    </source>
</evidence>
<evidence type="ECO:0000256" key="5">
    <source>
        <dbReference type="ARBA" id="ARBA00022840"/>
    </source>
</evidence>
<dbReference type="InterPro" id="IPR012340">
    <property type="entry name" value="NA-bd_OB-fold"/>
</dbReference>
<protein>
    <recommendedName>
        <fullName evidence="8">Lysine--tRNA ligase</fullName>
        <ecNumber evidence="8">6.1.1.6</ecNumber>
    </recommendedName>
    <alternativeName>
        <fullName evidence="8">Lysyl-tRNA synthetase</fullName>
        <shortName evidence="8">LysRS</shortName>
    </alternativeName>
</protein>
<feature type="binding site" evidence="8">
    <location>
        <position position="416"/>
    </location>
    <ligand>
        <name>Mg(2+)</name>
        <dbReference type="ChEBI" id="CHEBI:18420"/>
        <label>1</label>
    </ligand>
</feature>
<dbReference type="InterPro" id="IPR004365">
    <property type="entry name" value="NA-bd_OB_tRNA"/>
</dbReference>
<comment type="caution">
    <text evidence="11">The sequence shown here is derived from an EMBL/GenBank/DDBJ whole genome shotgun (WGS) entry which is preliminary data.</text>
</comment>
<dbReference type="PROSITE" id="PS50862">
    <property type="entry name" value="AA_TRNA_LIGASE_II"/>
    <property type="match status" value="1"/>
</dbReference>
<dbReference type="Pfam" id="PF00152">
    <property type="entry name" value="tRNA-synt_2"/>
    <property type="match status" value="1"/>
</dbReference>
<keyword evidence="8 9" id="KW-0460">Magnesium</keyword>
<dbReference type="InterPro" id="IPR006195">
    <property type="entry name" value="aa-tRNA-synth_II"/>
</dbReference>
<dbReference type="Gene3D" id="2.40.50.140">
    <property type="entry name" value="Nucleic acid-binding proteins"/>
    <property type="match status" value="1"/>
</dbReference>
<comment type="subcellular location">
    <subcellularLocation>
        <location evidence="8">Cytoplasm</location>
    </subcellularLocation>
</comment>
<dbReference type="InterPro" id="IPR018149">
    <property type="entry name" value="Lys-tRNA-synth_II_C"/>
</dbReference>
<comment type="subunit">
    <text evidence="8">Homodimer.</text>
</comment>
<organism evidence="11 12">
    <name type="scientific">Urechidicola vernalis</name>
    <dbReference type="NCBI Taxonomy" id="3075600"/>
    <lineage>
        <taxon>Bacteria</taxon>
        <taxon>Pseudomonadati</taxon>
        <taxon>Bacteroidota</taxon>
        <taxon>Flavobacteriia</taxon>
        <taxon>Flavobacteriales</taxon>
        <taxon>Flavobacteriaceae</taxon>
        <taxon>Urechidicola</taxon>
    </lineage>
</organism>
<proteinExistence type="inferred from homology"/>
<dbReference type="NCBIfam" id="TIGR00499">
    <property type="entry name" value="lysS_bact"/>
    <property type="match status" value="1"/>
</dbReference>
<feature type="binding site" evidence="8">
    <location>
        <position position="416"/>
    </location>
    <ligand>
        <name>Mg(2+)</name>
        <dbReference type="ChEBI" id="CHEBI:18420"/>
        <label>2</label>
    </ligand>
</feature>
<feature type="domain" description="Aminoacyl-transfer RNA synthetases class-II family profile" evidence="10">
    <location>
        <begin position="183"/>
        <end position="493"/>
    </location>
</feature>
<keyword evidence="8" id="KW-0963">Cytoplasm</keyword>
<dbReference type="PRINTS" id="PR00982">
    <property type="entry name" value="TRNASYNTHLYS"/>
</dbReference>
<dbReference type="Pfam" id="PF01336">
    <property type="entry name" value="tRNA_anti-codon"/>
    <property type="match status" value="1"/>
</dbReference>
<evidence type="ECO:0000313" key="11">
    <source>
        <dbReference type="EMBL" id="MDT0552813.1"/>
    </source>
</evidence>
<keyword evidence="5 8" id="KW-0067">ATP-binding</keyword>
<keyword evidence="2 8" id="KW-0436">Ligase</keyword>
<keyword evidence="3 8" id="KW-0479">Metal-binding</keyword>
<dbReference type="EMBL" id="JAVRHV010000002">
    <property type="protein sequence ID" value="MDT0552813.1"/>
    <property type="molecule type" value="Genomic_DNA"/>
</dbReference>
<evidence type="ECO:0000256" key="9">
    <source>
        <dbReference type="RuleBase" id="RU000336"/>
    </source>
</evidence>
<name>A0ABU2Y3N0_9FLAO</name>
<evidence type="ECO:0000256" key="1">
    <source>
        <dbReference type="ARBA" id="ARBA00008226"/>
    </source>
</evidence>
<evidence type="ECO:0000259" key="10">
    <source>
        <dbReference type="PROSITE" id="PS50862"/>
    </source>
</evidence>
<comment type="catalytic activity">
    <reaction evidence="7 8 9">
        <text>tRNA(Lys) + L-lysine + ATP = L-lysyl-tRNA(Lys) + AMP + diphosphate</text>
        <dbReference type="Rhea" id="RHEA:20792"/>
        <dbReference type="Rhea" id="RHEA-COMP:9696"/>
        <dbReference type="Rhea" id="RHEA-COMP:9697"/>
        <dbReference type="ChEBI" id="CHEBI:30616"/>
        <dbReference type="ChEBI" id="CHEBI:32551"/>
        <dbReference type="ChEBI" id="CHEBI:33019"/>
        <dbReference type="ChEBI" id="CHEBI:78442"/>
        <dbReference type="ChEBI" id="CHEBI:78529"/>
        <dbReference type="ChEBI" id="CHEBI:456215"/>
        <dbReference type="EC" id="6.1.1.6"/>
    </reaction>
</comment>
<dbReference type="RefSeq" id="WP_311592751.1">
    <property type="nucleotide sequence ID" value="NZ_JAVRHV010000002.1"/>
</dbReference>